<evidence type="ECO:0000256" key="11">
    <source>
        <dbReference type="SAM" id="Coils"/>
    </source>
</evidence>
<feature type="region of interest" description="Disordered" evidence="12">
    <location>
        <begin position="1"/>
        <end position="47"/>
    </location>
</feature>
<evidence type="ECO:0000259" key="14">
    <source>
        <dbReference type="Pfam" id="PF24487"/>
    </source>
</evidence>
<evidence type="ECO:0000256" key="3">
    <source>
        <dbReference type="ARBA" id="ARBA00022618"/>
    </source>
</evidence>
<evidence type="ECO:0000256" key="5">
    <source>
        <dbReference type="ARBA" id="ARBA00022838"/>
    </source>
</evidence>
<keyword evidence="5 10" id="KW-0995">Kinetochore</keyword>
<dbReference type="InterPro" id="IPR005550">
    <property type="entry name" value="Kinetochore_Ndc80"/>
</dbReference>
<dbReference type="EMBL" id="BRXU01000008">
    <property type="protein sequence ID" value="GLC53681.1"/>
    <property type="molecule type" value="Genomic_DNA"/>
</dbReference>
<evidence type="ECO:0000256" key="4">
    <source>
        <dbReference type="ARBA" id="ARBA00022776"/>
    </source>
</evidence>
<feature type="region of interest" description="Disordered" evidence="12">
    <location>
        <begin position="62"/>
        <end position="83"/>
    </location>
</feature>
<protein>
    <recommendedName>
        <fullName evidence="10">Kinetochore protein NDC80</fullName>
    </recommendedName>
</protein>
<comment type="subunit">
    <text evidence="10">Component of the NDC80 complex.</text>
</comment>
<dbReference type="GO" id="GO:0051315">
    <property type="term" value="P:attachment of mitotic spindle microtubules to kinetochore"/>
    <property type="evidence" value="ECO:0007669"/>
    <property type="project" value="UniProtKB-UniRule"/>
</dbReference>
<organism evidence="15 16">
    <name type="scientific">Pleodorina starrii</name>
    <dbReference type="NCBI Taxonomy" id="330485"/>
    <lineage>
        <taxon>Eukaryota</taxon>
        <taxon>Viridiplantae</taxon>
        <taxon>Chlorophyta</taxon>
        <taxon>core chlorophytes</taxon>
        <taxon>Chlorophyceae</taxon>
        <taxon>CS clade</taxon>
        <taxon>Chlamydomonadales</taxon>
        <taxon>Volvocaceae</taxon>
        <taxon>Pleodorina</taxon>
    </lineage>
</organism>
<dbReference type="InterPro" id="IPR057091">
    <property type="entry name" value="NDC80_loop"/>
</dbReference>
<dbReference type="GO" id="GO:0031262">
    <property type="term" value="C:Ndc80 complex"/>
    <property type="evidence" value="ECO:0007669"/>
    <property type="project" value="UniProtKB-UniRule"/>
</dbReference>
<dbReference type="InterPro" id="IPR055260">
    <property type="entry name" value="Ndc80_CH"/>
</dbReference>
<evidence type="ECO:0000256" key="2">
    <source>
        <dbReference type="ARBA" id="ARBA00022454"/>
    </source>
</evidence>
<sequence>MNRRQTLAPLSPSQLNAKGGASAAPGRCTKDGGAQPGKGGMPRKSIAPGLLAERAAAAGMGPDRRASFVKATGPKQDQRPLTNKDFQGSCIKRIITYLTANSFSCAISPKTLASPTGKDFAAIVTFLFQQVDPAFRIQGKVEDEVPAFFKRLNYPFQISKSALFAVGTPHSWPAVLAALNWLVELLEYADKANSSKGSGIENKVEDFLKYLAEGYTAFLSGDDERCQRLDDQFVAKFAEEEAELGTRCENLRKTSEQLRAELAQFRALRDPVELAHDQRKEQLMDNEKFEQLVTQDQGLKQSSLRKLTEKKADVQAKQDQIAAVIGEVEQLRQRVKGQTINKADLNRMIMERSKQTEVLAGEQARCEEMERRNNELDVQIIKLLTGMESLAERYNQLAMRLKLIPATSKRAGGTNFELRLNRTAISQAEFSNLDLKGVVKPTLERLCEAYRTRANDLAQDLISLRETCTARAEGCLEKQDENSLIQGEIAKVEAQLQAAKDAQDEKCKRLVAQAENIKAQVDGFYNAATNRTEHMEEQLSRAQIMHEQAKRDSDATIAKLEADLKQAIKMLIAHKEFVSQTVAQTVAGVRQVKEEVAALHHQKLRLLRV</sequence>
<dbReference type="PANTHER" id="PTHR10643">
    <property type="entry name" value="KINETOCHORE PROTEIN NDC80"/>
    <property type="match status" value="1"/>
</dbReference>
<dbReference type="GO" id="GO:0005634">
    <property type="term" value="C:nucleus"/>
    <property type="evidence" value="ECO:0007669"/>
    <property type="project" value="UniProtKB-SubCell"/>
</dbReference>
<keyword evidence="16" id="KW-1185">Reference proteome</keyword>
<comment type="caution">
    <text evidence="15">The sequence shown here is derived from an EMBL/GenBank/DDBJ whole genome shotgun (WGS) entry which is preliminary data.</text>
</comment>
<keyword evidence="4 10" id="KW-0498">Mitosis</keyword>
<comment type="subcellular location">
    <subcellularLocation>
        <location evidence="10">Chromosome</location>
        <location evidence="10">Centromere</location>
        <location evidence="10">Kinetochore</location>
    </subcellularLocation>
    <subcellularLocation>
        <location evidence="10">Nucleus</location>
    </subcellularLocation>
</comment>
<evidence type="ECO:0000259" key="13">
    <source>
        <dbReference type="Pfam" id="PF03801"/>
    </source>
</evidence>
<dbReference type="Pfam" id="PF03801">
    <property type="entry name" value="Ndc80_HEC"/>
    <property type="match status" value="1"/>
</dbReference>
<feature type="domain" description="Kinetochore protein NDC80 loop region" evidence="14">
    <location>
        <begin position="376"/>
        <end position="586"/>
    </location>
</feature>
<feature type="domain" description="Kinetochore protein Ndc80 CH" evidence="13">
    <location>
        <begin position="70"/>
        <end position="190"/>
    </location>
</feature>
<dbReference type="InterPro" id="IPR038273">
    <property type="entry name" value="Ndc80_sf"/>
</dbReference>
<evidence type="ECO:0000256" key="12">
    <source>
        <dbReference type="SAM" id="MobiDB-lite"/>
    </source>
</evidence>
<keyword evidence="9 10" id="KW-0137">Centromere</keyword>
<comment type="similarity">
    <text evidence="1 10">Belongs to the NDC80/HEC1 family.</text>
</comment>
<dbReference type="Proteomes" id="UP001165080">
    <property type="component" value="Unassembled WGS sequence"/>
</dbReference>
<evidence type="ECO:0000313" key="16">
    <source>
        <dbReference type="Proteomes" id="UP001165080"/>
    </source>
</evidence>
<dbReference type="Pfam" id="PF24487">
    <property type="entry name" value="NDC80_loop"/>
    <property type="match status" value="1"/>
</dbReference>
<dbReference type="PANTHER" id="PTHR10643:SF2">
    <property type="entry name" value="KINETOCHORE PROTEIN NDC80 HOMOLOG"/>
    <property type="match status" value="1"/>
</dbReference>
<comment type="function">
    <text evidence="10">Acts as a component of the essential kinetochore-associated NDC80 complex, which is required for chromosome segregation and spindle checkpoint activity.</text>
</comment>
<feature type="coiled-coil region" evidence="11">
    <location>
        <begin position="314"/>
        <end position="379"/>
    </location>
</feature>
<keyword evidence="2 10" id="KW-0158">Chromosome</keyword>
<gene>
    <name evidence="15" type="primary">PLEST006479</name>
    <name evidence="15" type="ORF">PLESTB_000775800</name>
</gene>
<proteinExistence type="inferred from homology"/>
<name>A0A9W6BK23_9CHLO</name>
<evidence type="ECO:0000256" key="10">
    <source>
        <dbReference type="RuleBase" id="RU368072"/>
    </source>
</evidence>
<keyword evidence="6 11" id="KW-0175">Coiled coil</keyword>
<feature type="coiled-coil region" evidence="11">
    <location>
        <begin position="482"/>
        <end position="552"/>
    </location>
</feature>
<keyword evidence="8 10" id="KW-0131">Cell cycle</keyword>
<evidence type="ECO:0000256" key="1">
    <source>
        <dbReference type="ARBA" id="ARBA00007050"/>
    </source>
</evidence>
<feature type="coiled-coil region" evidence="11">
    <location>
        <begin position="241"/>
        <end position="268"/>
    </location>
</feature>
<evidence type="ECO:0000256" key="8">
    <source>
        <dbReference type="ARBA" id="ARBA00023306"/>
    </source>
</evidence>
<evidence type="ECO:0000256" key="6">
    <source>
        <dbReference type="ARBA" id="ARBA00023054"/>
    </source>
</evidence>
<dbReference type="GO" id="GO:0051301">
    <property type="term" value="P:cell division"/>
    <property type="evidence" value="ECO:0007669"/>
    <property type="project" value="UniProtKB-UniRule"/>
</dbReference>
<accession>A0A9W6BK23</accession>
<evidence type="ECO:0000256" key="7">
    <source>
        <dbReference type="ARBA" id="ARBA00023242"/>
    </source>
</evidence>
<keyword evidence="3 10" id="KW-0132">Cell division</keyword>
<dbReference type="Gene3D" id="1.10.418.30">
    <property type="entry name" value="Ncd80 complex, Ncd80 subunit"/>
    <property type="match status" value="1"/>
</dbReference>
<reference evidence="15 16" key="1">
    <citation type="journal article" date="2023" name="Commun. Biol.">
        <title>Reorganization of the ancestral sex-determining regions during the evolution of trioecy in Pleodorina starrii.</title>
        <authorList>
            <person name="Takahashi K."/>
            <person name="Suzuki S."/>
            <person name="Kawai-Toyooka H."/>
            <person name="Yamamoto K."/>
            <person name="Hamaji T."/>
            <person name="Ootsuki R."/>
            <person name="Yamaguchi H."/>
            <person name="Kawachi M."/>
            <person name="Higashiyama T."/>
            <person name="Nozaki H."/>
        </authorList>
    </citation>
    <scope>NUCLEOTIDE SEQUENCE [LARGE SCALE GENOMIC DNA]</scope>
    <source>
        <strain evidence="15 16">NIES-4479</strain>
    </source>
</reference>
<keyword evidence="7 10" id="KW-0539">Nucleus</keyword>
<dbReference type="AlphaFoldDB" id="A0A9W6BK23"/>
<evidence type="ECO:0000313" key="15">
    <source>
        <dbReference type="EMBL" id="GLC53681.1"/>
    </source>
</evidence>
<evidence type="ECO:0000256" key="9">
    <source>
        <dbReference type="ARBA" id="ARBA00023328"/>
    </source>
</evidence>